<keyword evidence="2" id="KW-1185">Reference proteome</keyword>
<dbReference type="AlphaFoldDB" id="A0AA38TSC8"/>
<evidence type="ECO:0000313" key="1">
    <source>
        <dbReference type="EMBL" id="KAJ9562218.1"/>
    </source>
</evidence>
<gene>
    <name evidence="1" type="ORF">OSB04_007378</name>
</gene>
<comment type="caution">
    <text evidence="1">The sequence shown here is derived from an EMBL/GenBank/DDBJ whole genome shotgun (WGS) entry which is preliminary data.</text>
</comment>
<dbReference type="PANTHER" id="PTHR33168">
    <property type="entry name" value="STRESS INDUCED PROTEIN-RELATED"/>
    <property type="match status" value="1"/>
</dbReference>
<reference evidence="1" key="1">
    <citation type="submission" date="2023-03" db="EMBL/GenBank/DDBJ databases">
        <title>Chromosome-scale reference genome and RAD-based genetic map of yellow starthistle (Centaurea solstitialis) reveal putative structural variation and QTLs associated with invader traits.</title>
        <authorList>
            <person name="Reatini B."/>
            <person name="Cang F.A."/>
            <person name="Jiang Q."/>
            <person name="Mckibben M.T.W."/>
            <person name="Barker M.S."/>
            <person name="Rieseberg L.H."/>
            <person name="Dlugosch K.M."/>
        </authorList>
    </citation>
    <scope>NUCLEOTIDE SEQUENCE</scope>
    <source>
        <strain evidence="1">CAN-66</strain>
        <tissue evidence="1">Leaf</tissue>
    </source>
</reference>
<dbReference type="EMBL" id="JARYMX010000002">
    <property type="protein sequence ID" value="KAJ9562218.1"/>
    <property type="molecule type" value="Genomic_DNA"/>
</dbReference>
<name>A0AA38TSC8_9ASTR</name>
<proteinExistence type="predicted"/>
<sequence>MATTTDLITSASHRRSSYFSGCMSPSCVPVDEQYTRIKSSGRGGADRQTRRRWRKLMNKMVEESKRSIYGSSKPLEFGYDALSYAQNFDDGNHHREELYLYGRQCS</sequence>
<protein>
    <submittedName>
        <fullName evidence="1">Uncharacterized protein</fullName>
    </submittedName>
</protein>
<organism evidence="1 2">
    <name type="scientific">Centaurea solstitialis</name>
    <name type="common">yellow star-thistle</name>
    <dbReference type="NCBI Taxonomy" id="347529"/>
    <lineage>
        <taxon>Eukaryota</taxon>
        <taxon>Viridiplantae</taxon>
        <taxon>Streptophyta</taxon>
        <taxon>Embryophyta</taxon>
        <taxon>Tracheophyta</taxon>
        <taxon>Spermatophyta</taxon>
        <taxon>Magnoliopsida</taxon>
        <taxon>eudicotyledons</taxon>
        <taxon>Gunneridae</taxon>
        <taxon>Pentapetalae</taxon>
        <taxon>asterids</taxon>
        <taxon>campanulids</taxon>
        <taxon>Asterales</taxon>
        <taxon>Asteraceae</taxon>
        <taxon>Carduoideae</taxon>
        <taxon>Cardueae</taxon>
        <taxon>Centaureinae</taxon>
        <taxon>Centaurea</taxon>
    </lineage>
</organism>
<evidence type="ECO:0000313" key="2">
    <source>
        <dbReference type="Proteomes" id="UP001172457"/>
    </source>
</evidence>
<dbReference type="Proteomes" id="UP001172457">
    <property type="component" value="Chromosome 2"/>
</dbReference>
<accession>A0AA38TSC8</accession>